<dbReference type="InterPro" id="IPR036412">
    <property type="entry name" value="HAD-like_sf"/>
</dbReference>
<dbReference type="InterPro" id="IPR023214">
    <property type="entry name" value="HAD_sf"/>
</dbReference>
<evidence type="ECO:0000313" key="4">
    <source>
        <dbReference type="Proteomes" id="UP000189857"/>
    </source>
</evidence>
<reference evidence="3 4" key="1">
    <citation type="submission" date="2017-02" db="EMBL/GenBank/DDBJ databases">
        <authorList>
            <person name="Peterson S.W."/>
        </authorList>
    </citation>
    <scope>NUCLEOTIDE SEQUENCE [LARGE SCALE GENOMIC DNA]</scope>
    <source>
        <strain evidence="3 4">ATCC 17233</strain>
    </source>
</reference>
<dbReference type="GO" id="GO:0009264">
    <property type="term" value="P:deoxyribonucleotide catabolic process"/>
    <property type="evidence" value="ECO:0007669"/>
    <property type="project" value="InterPro"/>
</dbReference>
<feature type="active site" description="Proton donor" evidence="2">
    <location>
        <position position="8"/>
    </location>
</feature>
<organism evidence="3 4">
    <name type="scientific">Eubacterium ruminantium</name>
    <dbReference type="NCBI Taxonomy" id="42322"/>
    <lineage>
        <taxon>Bacteria</taxon>
        <taxon>Bacillati</taxon>
        <taxon>Bacillota</taxon>
        <taxon>Clostridia</taxon>
        <taxon>Eubacteriales</taxon>
        <taxon>Eubacteriaceae</taxon>
        <taxon>Eubacterium</taxon>
    </lineage>
</organism>
<dbReference type="Gene3D" id="3.40.50.1000">
    <property type="entry name" value="HAD superfamily/HAD-like"/>
    <property type="match status" value="1"/>
</dbReference>
<dbReference type="OrthoDB" id="573782at2"/>
<keyword evidence="4" id="KW-1185">Reference proteome</keyword>
<dbReference type="EMBL" id="FUXA01000003">
    <property type="protein sequence ID" value="SJZ37934.1"/>
    <property type="molecule type" value="Genomic_DNA"/>
</dbReference>
<sequence>MNIYVDFDDCLCETARHFSTLVAECFDKFVPYEDIKYFNLKDAFSLTDEQYVKLMAEGHRPEVLLSYDETPGAVNAINNWIDEGHDVNIITGRPFSSYEPSRKWLDEHDLKRAKLYCLNKYARDGFINKNDFSLEIEDYKKMHFDLAVEDSPAAFKFFDHLSDLQVVVFDRPWNSYCDLPGDNYHRCNGWEAVTKFSDTLKV</sequence>
<dbReference type="AlphaFoldDB" id="A0A1T4K672"/>
<proteinExistence type="inferred from homology"/>
<evidence type="ECO:0000256" key="1">
    <source>
        <dbReference type="ARBA" id="ARBA00009589"/>
    </source>
</evidence>
<name>A0A1T4K672_9FIRM</name>
<comment type="similarity">
    <text evidence="1">Belongs to the 5'(3')-deoxyribonucleotidase family.</text>
</comment>
<dbReference type="Proteomes" id="UP000189857">
    <property type="component" value="Unassembled WGS sequence"/>
</dbReference>
<dbReference type="RefSeq" id="WP_078785874.1">
    <property type="nucleotide sequence ID" value="NZ_FMTO01000002.1"/>
</dbReference>
<dbReference type="GO" id="GO:0008253">
    <property type="term" value="F:5'-nucleotidase activity"/>
    <property type="evidence" value="ECO:0007669"/>
    <property type="project" value="InterPro"/>
</dbReference>
<dbReference type="Pfam" id="PF06941">
    <property type="entry name" value="NT5C"/>
    <property type="match status" value="1"/>
</dbReference>
<accession>A0A1T4K672</accession>
<dbReference type="SUPFAM" id="SSF56784">
    <property type="entry name" value="HAD-like"/>
    <property type="match status" value="1"/>
</dbReference>
<dbReference type="InterPro" id="IPR010708">
    <property type="entry name" value="5'(3')-deoxyribonucleotidase"/>
</dbReference>
<evidence type="ECO:0000256" key="2">
    <source>
        <dbReference type="PIRSR" id="PIRSR610708-1"/>
    </source>
</evidence>
<feature type="active site" description="Nucleophile" evidence="2">
    <location>
        <position position="6"/>
    </location>
</feature>
<gene>
    <name evidence="3" type="ORF">SAMN02745110_00194</name>
</gene>
<evidence type="ECO:0000313" key="3">
    <source>
        <dbReference type="EMBL" id="SJZ37934.1"/>
    </source>
</evidence>
<protein>
    <submittedName>
        <fullName evidence="3">Uncharacterized protein</fullName>
    </submittedName>
</protein>